<reference evidence="3 4" key="1">
    <citation type="submission" date="2017-06" db="EMBL/GenBank/DDBJ databases">
        <authorList>
            <person name="Kim H.J."/>
            <person name="Triplett B.A."/>
        </authorList>
    </citation>
    <scope>NUCLEOTIDE SEQUENCE [LARGE SCALE GENOMIC DNA]</scope>
    <source>
        <strain evidence="3 4">CGMCC 4.2132</strain>
    </source>
</reference>
<dbReference type="SUPFAM" id="SSF54427">
    <property type="entry name" value="NTF2-like"/>
    <property type="match status" value="1"/>
</dbReference>
<dbReference type="OrthoDB" id="8684708at2"/>
<evidence type="ECO:0000256" key="1">
    <source>
        <dbReference type="SAM" id="MobiDB-lite"/>
    </source>
</evidence>
<protein>
    <submittedName>
        <fullName evidence="3">SnoaL-like domain-containing protein</fullName>
    </submittedName>
</protein>
<accession>A0A239ILR1</accession>
<keyword evidence="4" id="KW-1185">Reference proteome</keyword>
<dbReference type="Proteomes" id="UP000198282">
    <property type="component" value="Unassembled WGS sequence"/>
</dbReference>
<feature type="domain" description="SnoaL-like" evidence="2">
    <location>
        <begin position="28"/>
        <end position="106"/>
    </location>
</feature>
<dbReference type="EMBL" id="FZOD01000020">
    <property type="protein sequence ID" value="SNS94332.1"/>
    <property type="molecule type" value="Genomic_DNA"/>
</dbReference>
<dbReference type="Gene3D" id="3.10.450.50">
    <property type="match status" value="1"/>
</dbReference>
<sequence>MRHDAAHLSETTAPHPGPVEEITMTTTDTVPEVITRYLHASDTHDSRMAADCFTVDGTVEDEGRTYVGREEIFQWREHGLSTWTYTTTVTGDQPVTEERHRVMVRVEGNFPGGLVDLTFDFTLRGGLVAALRIVG</sequence>
<name>A0A239ILR1_9ACTN</name>
<evidence type="ECO:0000259" key="2">
    <source>
        <dbReference type="Pfam" id="PF13577"/>
    </source>
</evidence>
<dbReference type="AlphaFoldDB" id="A0A239ILR1"/>
<evidence type="ECO:0000313" key="3">
    <source>
        <dbReference type="EMBL" id="SNS94332.1"/>
    </source>
</evidence>
<dbReference type="InterPro" id="IPR037401">
    <property type="entry name" value="SnoaL-like"/>
</dbReference>
<dbReference type="InterPro" id="IPR032710">
    <property type="entry name" value="NTF2-like_dom_sf"/>
</dbReference>
<gene>
    <name evidence="3" type="ORF">SAMN05216276_102010</name>
</gene>
<organism evidence="3 4">
    <name type="scientific">Streptosporangium subroseum</name>
    <dbReference type="NCBI Taxonomy" id="106412"/>
    <lineage>
        <taxon>Bacteria</taxon>
        <taxon>Bacillati</taxon>
        <taxon>Actinomycetota</taxon>
        <taxon>Actinomycetes</taxon>
        <taxon>Streptosporangiales</taxon>
        <taxon>Streptosporangiaceae</taxon>
        <taxon>Streptosporangium</taxon>
    </lineage>
</organism>
<feature type="region of interest" description="Disordered" evidence="1">
    <location>
        <begin position="1"/>
        <end position="22"/>
    </location>
</feature>
<proteinExistence type="predicted"/>
<dbReference type="Pfam" id="PF13577">
    <property type="entry name" value="SnoaL_4"/>
    <property type="match status" value="1"/>
</dbReference>
<evidence type="ECO:0000313" key="4">
    <source>
        <dbReference type="Proteomes" id="UP000198282"/>
    </source>
</evidence>